<protein>
    <recommendedName>
        <fullName evidence="3">STAS domain-containing protein</fullName>
    </recommendedName>
</protein>
<proteinExistence type="predicted"/>
<evidence type="ECO:0000313" key="1">
    <source>
        <dbReference type="EMBL" id="KIQ04132.1"/>
    </source>
</evidence>
<comment type="caution">
    <text evidence="1">The sequence shown here is derived from an EMBL/GenBank/DDBJ whole genome shotgun (WGS) entry which is preliminary data.</text>
</comment>
<dbReference type="Proteomes" id="UP000035017">
    <property type="component" value="Unassembled WGS sequence"/>
</dbReference>
<evidence type="ECO:0000313" key="2">
    <source>
        <dbReference type="Proteomes" id="UP000035017"/>
    </source>
</evidence>
<gene>
    <name evidence="1" type="ORF">RU07_05655</name>
</gene>
<organism evidence="1 2">
    <name type="scientific">Agrobacterium tumefaciens</name>
    <dbReference type="NCBI Taxonomy" id="358"/>
    <lineage>
        <taxon>Bacteria</taxon>
        <taxon>Pseudomonadati</taxon>
        <taxon>Pseudomonadota</taxon>
        <taxon>Alphaproteobacteria</taxon>
        <taxon>Hyphomicrobiales</taxon>
        <taxon>Rhizobiaceae</taxon>
        <taxon>Rhizobium/Agrobacterium group</taxon>
        <taxon>Agrobacterium</taxon>
        <taxon>Agrobacterium tumefaciens complex</taxon>
    </lineage>
</organism>
<dbReference type="EMBL" id="JXQV01000005">
    <property type="protein sequence ID" value="KIQ04132.1"/>
    <property type="molecule type" value="Genomic_DNA"/>
</dbReference>
<reference evidence="1 2" key="1">
    <citation type="submission" date="2014-12" db="EMBL/GenBank/DDBJ databases">
        <title>16Stimator: statistical estimation of ribosomal gene copy numbers from draft genome assemblies.</title>
        <authorList>
            <person name="Perisin M.A."/>
            <person name="Vetter M."/>
            <person name="Gilbert J.A."/>
            <person name="Bergelson J."/>
        </authorList>
    </citation>
    <scope>NUCLEOTIDE SEQUENCE [LARGE SCALE GENOMIC DNA]</scope>
    <source>
        <strain evidence="1 2">MEJ076</strain>
    </source>
</reference>
<accession>A0A0D0L048</accession>
<name>A0A0D0L048_AGRTU</name>
<dbReference type="OrthoDB" id="7576888at2"/>
<dbReference type="AlphaFoldDB" id="A0A0D0L048"/>
<evidence type="ECO:0008006" key="3">
    <source>
        <dbReference type="Google" id="ProtNLM"/>
    </source>
</evidence>
<sequence>MTPELINLPSQLSVRNALAVHETLLEALQMNSAITVDIPEDAQADLSFIQLIEASRLYARTEGKYIILTKPASPEIVETLRRGGFLTTMDEASRLFWLHGKEIQ</sequence>